<feature type="non-terminal residue" evidence="1">
    <location>
        <position position="1"/>
    </location>
</feature>
<dbReference type="OrthoDB" id="10258608at2759"/>
<keyword evidence="2" id="KW-1185">Reference proteome</keyword>
<gene>
    <name evidence="1" type="ORF">SARC_15590</name>
</gene>
<organism evidence="1 2">
    <name type="scientific">Sphaeroforma arctica JP610</name>
    <dbReference type="NCBI Taxonomy" id="667725"/>
    <lineage>
        <taxon>Eukaryota</taxon>
        <taxon>Ichthyosporea</taxon>
        <taxon>Ichthyophonida</taxon>
        <taxon>Sphaeroforma</taxon>
    </lineage>
</organism>
<reference evidence="1 2" key="1">
    <citation type="submission" date="2011-02" db="EMBL/GenBank/DDBJ databases">
        <title>The Genome Sequence of Sphaeroforma arctica JP610.</title>
        <authorList>
            <consortium name="The Broad Institute Genome Sequencing Platform"/>
            <person name="Russ C."/>
            <person name="Cuomo C."/>
            <person name="Young S.K."/>
            <person name="Zeng Q."/>
            <person name="Gargeya S."/>
            <person name="Alvarado L."/>
            <person name="Berlin A."/>
            <person name="Chapman S.B."/>
            <person name="Chen Z."/>
            <person name="Freedman E."/>
            <person name="Gellesch M."/>
            <person name="Goldberg J."/>
            <person name="Griggs A."/>
            <person name="Gujja S."/>
            <person name="Heilman E."/>
            <person name="Heiman D."/>
            <person name="Howarth C."/>
            <person name="Mehta T."/>
            <person name="Neiman D."/>
            <person name="Pearson M."/>
            <person name="Roberts A."/>
            <person name="Saif S."/>
            <person name="Shea T."/>
            <person name="Shenoy N."/>
            <person name="Sisk P."/>
            <person name="Stolte C."/>
            <person name="Sykes S."/>
            <person name="White J."/>
            <person name="Yandava C."/>
            <person name="Burger G."/>
            <person name="Gray M.W."/>
            <person name="Holland P.W.H."/>
            <person name="King N."/>
            <person name="Lang F.B.F."/>
            <person name="Roger A.J."/>
            <person name="Ruiz-Trillo I."/>
            <person name="Haas B."/>
            <person name="Nusbaum C."/>
            <person name="Birren B."/>
        </authorList>
    </citation>
    <scope>NUCLEOTIDE SEQUENCE [LARGE SCALE GENOMIC DNA]</scope>
    <source>
        <strain evidence="1 2">JP610</strain>
    </source>
</reference>
<evidence type="ECO:0000313" key="2">
    <source>
        <dbReference type="Proteomes" id="UP000054560"/>
    </source>
</evidence>
<sequence>ARCPGKAEGVAKIGEAVTHTRFVFTDVDSDEVVLMKLLQVLQTLTVLPIGNLLTDEAVCEMIQAVFRISCRSRLSKLLRKSAENALFEMVVYLFGRLHDFLHLSKKHILGGKVACNHGNQLHCNGNGSGSSEGGEDG</sequence>
<proteinExistence type="predicted"/>
<dbReference type="Proteomes" id="UP000054560">
    <property type="component" value="Unassembled WGS sequence"/>
</dbReference>
<dbReference type="STRING" id="667725.A0A0L0F6T7"/>
<name>A0A0L0F6T7_9EUKA</name>
<dbReference type="RefSeq" id="XP_014145770.1">
    <property type="nucleotide sequence ID" value="XM_014290295.1"/>
</dbReference>
<dbReference type="GeneID" id="25916094"/>
<dbReference type="AlphaFoldDB" id="A0A0L0F6T7"/>
<evidence type="ECO:0008006" key="3">
    <source>
        <dbReference type="Google" id="ProtNLM"/>
    </source>
</evidence>
<protein>
    <recommendedName>
        <fullName evidence="3">Mon2/Sec7/BIG1-like HUS domain-containing protein</fullName>
    </recommendedName>
</protein>
<dbReference type="EMBL" id="KQ247976">
    <property type="protein sequence ID" value="KNC71868.1"/>
    <property type="molecule type" value="Genomic_DNA"/>
</dbReference>
<accession>A0A0L0F6T7</accession>
<dbReference type="eggNOG" id="KOG0928">
    <property type="taxonomic scope" value="Eukaryota"/>
</dbReference>
<evidence type="ECO:0000313" key="1">
    <source>
        <dbReference type="EMBL" id="KNC71868.1"/>
    </source>
</evidence>